<dbReference type="Proteomes" id="UP000782554">
    <property type="component" value="Unassembled WGS sequence"/>
</dbReference>
<comment type="caution">
    <text evidence="1">The sequence shown here is derived from an EMBL/GenBank/DDBJ whole genome shotgun (WGS) entry which is preliminary data.</text>
</comment>
<sequence length="94" mass="10067">MTIIREPQPGETRPAEVLALEALGWALADDTRAERLLSLTGLTPERLRNGLSDRGVQAAVLEFLANHEPDLVLAADALDTTPAILVAAARELSQ</sequence>
<dbReference type="Pfam" id="PF12096">
    <property type="entry name" value="DUF3572"/>
    <property type="match status" value="1"/>
</dbReference>
<accession>A0ABS7JTU7</accession>
<evidence type="ECO:0000313" key="2">
    <source>
        <dbReference type="Proteomes" id="UP000782554"/>
    </source>
</evidence>
<name>A0ABS7JTU7_9SPHN</name>
<dbReference type="InterPro" id="IPR021955">
    <property type="entry name" value="DUF3572"/>
</dbReference>
<protein>
    <submittedName>
        <fullName evidence="1">DUF3572 domain-containing protein</fullName>
    </submittedName>
</protein>
<proteinExistence type="predicted"/>
<reference evidence="1 2" key="1">
    <citation type="submission" date="2021-08" db="EMBL/GenBank/DDBJ databases">
        <title>Comparative Genomics Analysis of the Genus Qipengyuania Reveals Extensive Genetic Diversity and Metabolic Versatility, Including the Description of Fifteen Novel Species.</title>
        <authorList>
            <person name="Liu Y."/>
        </authorList>
    </citation>
    <scope>NUCLEOTIDE SEQUENCE [LARGE SCALE GENOMIC DNA]</scope>
    <source>
        <strain evidence="1 2">YG27</strain>
    </source>
</reference>
<dbReference type="EMBL" id="JAIGNU010000001">
    <property type="protein sequence ID" value="MBX7501079.1"/>
    <property type="molecule type" value="Genomic_DNA"/>
</dbReference>
<organism evidence="1 2">
    <name type="scientific">Qipengyuania mesophila</name>
    <dbReference type="NCBI Taxonomy" id="2867246"/>
    <lineage>
        <taxon>Bacteria</taxon>
        <taxon>Pseudomonadati</taxon>
        <taxon>Pseudomonadota</taxon>
        <taxon>Alphaproteobacteria</taxon>
        <taxon>Sphingomonadales</taxon>
        <taxon>Erythrobacteraceae</taxon>
        <taxon>Qipengyuania</taxon>
    </lineage>
</organism>
<gene>
    <name evidence="1" type="ORF">K3181_06465</name>
</gene>
<keyword evidence="2" id="KW-1185">Reference proteome</keyword>
<evidence type="ECO:0000313" key="1">
    <source>
        <dbReference type="EMBL" id="MBX7501079.1"/>
    </source>
</evidence>